<dbReference type="Pfam" id="PF00443">
    <property type="entry name" value="UCH"/>
    <property type="match status" value="1"/>
</dbReference>
<evidence type="ECO:0000256" key="6">
    <source>
        <dbReference type="ARBA" id="ARBA00022807"/>
    </source>
</evidence>
<dbReference type="EMBL" id="CALNXK010000003">
    <property type="protein sequence ID" value="CAH3034699.1"/>
    <property type="molecule type" value="Genomic_DNA"/>
</dbReference>
<evidence type="ECO:0000256" key="1">
    <source>
        <dbReference type="ARBA" id="ARBA00000707"/>
    </source>
</evidence>
<accession>A0ABN8MS03</accession>
<keyword evidence="4" id="KW-0833">Ubl conjugation pathway</keyword>
<dbReference type="SUPFAM" id="SSF54236">
    <property type="entry name" value="Ubiquitin-like"/>
    <property type="match status" value="1"/>
</dbReference>
<dbReference type="Pfam" id="PF25985">
    <property type="entry name" value="Ubiquitin_USP47_N"/>
    <property type="match status" value="1"/>
</dbReference>
<evidence type="ECO:0000256" key="9">
    <source>
        <dbReference type="ARBA" id="ARBA00032453"/>
    </source>
</evidence>
<dbReference type="PROSITE" id="PS50235">
    <property type="entry name" value="USP_3"/>
    <property type="match status" value="1"/>
</dbReference>
<keyword evidence="6" id="KW-0788">Thiol protease</keyword>
<dbReference type="InterPro" id="IPR018200">
    <property type="entry name" value="USP_CS"/>
</dbReference>
<gene>
    <name evidence="12" type="ORF">PLOB_00025190</name>
</gene>
<dbReference type="InterPro" id="IPR028889">
    <property type="entry name" value="USP"/>
</dbReference>
<dbReference type="Proteomes" id="UP001159405">
    <property type="component" value="Unassembled WGS sequence"/>
</dbReference>
<sequence length="1185" mass="135054">MVNATSKEVVSVNNASPADEPTVLCIVKDETTANWKHCTHTVNLPASTPVHELYSHVAKQVNYEEDSFLLVWCNTAGGGSSEDEVVLKAEKNKSLQEVGLASNGKKNNFLLKDKDGVQPRKSKESTEDILADSVSNLFQSSSNPSYSSYSSSDSYTSTKSETGFVGLVNQAMTCYLNSLLQTLFMTPEFRNAIYRWEFNGSEDEGAKSIPYQLQKLFLHLQTSSKRAVETTDVTKSFGWDSSEAWQQHDVQELCRVMFDALESKFKNTDQDDLINKLYQGKLKDYVKCQQCSHESARTDAYLDIPLAIRPFGSKQGLGSVETALEEFVVAETLEGANQYFCEKCNKKCDAHKAKINTTIFKSQGLKFISFPYLLTLQLKRFAFDYNTLHRVKLNDRMTFPKYLNLRSFISEENEENGADEDTSLKGDSPSSTETDSGVSEGCSDNGMSTEEEDVDNASGGIDSADGTSETTEVELTEDLLNSGLAHTMKGPYWYELFSIMIHSGSATGGHYYAYIKSFTNGQWYCFNDQSVSRVYDDDIERIYGGLESSKYYYSSAYSSSTNAYMLMYRQVAPERNAKFLEQHDMPAHIIELVHNLRHLEEVERKRREMERSMCKIKIFCEHPIRRTMSEQRLEIHKDCTLNEAVAIAHKLFLLGKILPVEQCRIVKYDEYYDYIERSFDGEENDPMGKVLCGVKQSYMFDLLLETRKPHEKFSVYKHGGVTVKVHVVDLEKEKVAPPTNVRPLLSWTVKDLYSLIHEKFSLPLETMRVVFEGTYSELKLLNNPSKVLKDLGFFKSNKVFVETSSLEEGLSFEKSQLYKVLDVYQHTIQLCVFLPDPSKKPSESTSRYICEAAADGDKNEKGKEKLFSIDKRITLEKLKEILQNDVQCSPEFFRVYRVYSNNQEIEYSHLSDSLTNFADDSKLRVKYGRALKKGEHQLKIFLLTPAEKEPFKYFCDWIASDGMSVKTCKELLLPEICKRCGIDVPVENLRMRRKNWKNPGRVYVDSQVFEENIQVYASFEVFLEILEGPERMTSADQLSLYVRHWHPSTLTIDPPKEVVLKESLVEHLKEAMSTLSGIPEENLELCKGRGQFPCDAPVLEIHGNDFGWTADLTSLGSSPLFINDDGAVVFYRDKTEDLMEISEEKKQEIMKKENAKSNSSSSRVGRLLHKERALKIYTHDDKPSN</sequence>
<comment type="catalytic activity">
    <reaction evidence="1">
        <text>Thiol-dependent hydrolysis of ester, thioester, amide, peptide and isopeptide bonds formed by the C-terminal Gly of ubiquitin (a 76-residue protein attached to proteins as an intracellular targeting signal).</text>
        <dbReference type="EC" id="3.4.19.12"/>
    </reaction>
</comment>
<dbReference type="PANTHER" id="PTHR24006">
    <property type="entry name" value="UBIQUITIN CARBOXYL-TERMINAL HYDROLASE"/>
    <property type="match status" value="1"/>
</dbReference>
<dbReference type="InterPro" id="IPR038765">
    <property type="entry name" value="Papain-like_cys_pep_sf"/>
</dbReference>
<dbReference type="Pfam" id="PF19718">
    <property type="entry name" value="USP47_C"/>
    <property type="match status" value="1"/>
</dbReference>
<dbReference type="PROSITE" id="PS00972">
    <property type="entry name" value="USP_1"/>
    <property type="match status" value="1"/>
</dbReference>
<feature type="region of interest" description="Disordered" evidence="10">
    <location>
        <begin position="413"/>
        <end position="472"/>
    </location>
</feature>
<dbReference type="PANTHER" id="PTHR24006:SF702">
    <property type="entry name" value="UBIQUITIN CARBOXYL-TERMINAL HYDROLASE 47"/>
    <property type="match status" value="1"/>
</dbReference>
<dbReference type="SUPFAM" id="SSF54001">
    <property type="entry name" value="Cysteine proteinases"/>
    <property type="match status" value="1"/>
</dbReference>
<keyword evidence="5" id="KW-0378">Hydrolase</keyword>
<dbReference type="EC" id="3.4.19.12" evidence="2"/>
<name>A0ABN8MS03_9CNID</name>
<evidence type="ECO:0000256" key="10">
    <source>
        <dbReference type="SAM" id="MobiDB-lite"/>
    </source>
</evidence>
<evidence type="ECO:0000256" key="3">
    <source>
        <dbReference type="ARBA" id="ARBA00022670"/>
    </source>
</evidence>
<dbReference type="CDD" id="cd02659">
    <property type="entry name" value="peptidase_C19C"/>
    <property type="match status" value="1"/>
</dbReference>
<comment type="caution">
    <text evidence="12">The sequence shown here is derived from an EMBL/GenBank/DDBJ whole genome shotgun (WGS) entry which is preliminary data.</text>
</comment>
<dbReference type="Gene3D" id="3.90.70.10">
    <property type="entry name" value="Cysteine proteinases"/>
    <property type="match status" value="1"/>
</dbReference>
<keyword evidence="3" id="KW-0645">Protease</keyword>
<feature type="compositionally biased region" description="Polar residues" evidence="10">
    <location>
        <begin position="428"/>
        <end position="437"/>
    </location>
</feature>
<organism evidence="12 13">
    <name type="scientific">Porites lobata</name>
    <dbReference type="NCBI Taxonomy" id="104759"/>
    <lineage>
        <taxon>Eukaryota</taxon>
        <taxon>Metazoa</taxon>
        <taxon>Cnidaria</taxon>
        <taxon>Anthozoa</taxon>
        <taxon>Hexacorallia</taxon>
        <taxon>Scleractinia</taxon>
        <taxon>Fungiina</taxon>
        <taxon>Poritidae</taxon>
        <taxon>Porites</taxon>
    </lineage>
</organism>
<evidence type="ECO:0000259" key="11">
    <source>
        <dbReference type="PROSITE" id="PS50235"/>
    </source>
</evidence>
<evidence type="ECO:0000256" key="5">
    <source>
        <dbReference type="ARBA" id="ARBA00022801"/>
    </source>
</evidence>
<reference evidence="12 13" key="1">
    <citation type="submission" date="2022-05" db="EMBL/GenBank/DDBJ databases">
        <authorList>
            <consortium name="Genoscope - CEA"/>
            <person name="William W."/>
        </authorList>
    </citation>
    <scope>NUCLEOTIDE SEQUENCE [LARGE SCALE GENOMIC DNA]</scope>
</reference>
<feature type="domain" description="USP" evidence="11">
    <location>
        <begin position="165"/>
        <end position="571"/>
    </location>
</feature>
<evidence type="ECO:0000256" key="2">
    <source>
        <dbReference type="ARBA" id="ARBA00012759"/>
    </source>
</evidence>
<dbReference type="CDD" id="cd17039">
    <property type="entry name" value="Ubl_ubiquitin_like"/>
    <property type="match status" value="1"/>
</dbReference>
<keyword evidence="13" id="KW-1185">Reference proteome</keyword>
<evidence type="ECO:0000256" key="7">
    <source>
        <dbReference type="ARBA" id="ARBA00026136"/>
    </source>
</evidence>
<proteinExistence type="predicted"/>
<dbReference type="InterPro" id="IPR045578">
    <property type="entry name" value="USP47_C"/>
</dbReference>
<evidence type="ECO:0000256" key="8">
    <source>
        <dbReference type="ARBA" id="ARBA00029910"/>
    </source>
</evidence>
<protein>
    <recommendedName>
        <fullName evidence="7">Ubiquitin carboxyl-terminal hydrolase 47</fullName>
        <ecNumber evidence="2">3.4.19.12</ecNumber>
    </recommendedName>
    <alternativeName>
        <fullName evidence="8">Ubiquitin thioesterase 47</fullName>
    </alternativeName>
    <alternativeName>
        <fullName evidence="9">Ubiquitin-specific-processing protease 47</fullName>
    </alternativeName>
</protein>
<evidence type="ECO:0000256" key="4">
    <source>
        <dbReference type="ARBA" id="ARBA00022786"/>
    </source>
</evidence>
<dbReference type="InterPro" id="IPR001394">
    <property type="entry name" value="Peptidase_C19_UCH"/>
</dbReference>
<dbReference type="InterPro" id="IPR050164">
    <property type="entry name" value="Peptidase_C19"/>
</dbReference>
<evidence type="ECO:0000313" key="12">
    <source>
        <dbReference type="EMBL" id="CAH3034699.1"/>
    </source>
</evidence>
<evidence type="ECO:0000313" key="13">
    <source>
        <dbReference type="Proteomes" id="UP001159405"/>
    </source>
</evidence>
<dbReference type="PROSITE" id="PS00973">
    <property type="entry name" value="USP_2"/>
    <property type="match status" value="1"/>
</dbReference>
<dbReference type="InterPro" id="IPR029071">
    <property type="entry name" value="Ubiquitin-like_domsf"/>
</dbReference>